<dbReference type="InterPro" id="IPR052366">
    <property type="entry name" value="GTP_Pyrophosphokinase"/>
</dbReference>
<protein>
    <submittedName>
        <fullName evidence="2">RelA/SpoT domain-containing protein</fullName>
    </submittedName>
</protein>
<dbReference type="InterPro" id="IPR007685">
    <property type="entry name" value="RelA_SpoT"/>
</dbReference>
<name>A0AAX3WBB2_METEX</name>
<accession>A0AAX3WBB2</accession>
<dbReference type="Gene3D" id="3.30.460.10">
    <property type="entry name" value="Beta Polymerase, domain 2"/>
    <property type="match status" value="1"/>
</dbReference>
<sequence>MNEFPTFEYTMSEVRRAGKALKGDIIWSEDAAPEIKRVFRIANDWRDSHAHPMDRVRSQVIGQLARQRLRGQLTAARLKRMPSIRKKLRTRCLDVIQDLAGVRVILPTMKNVEAVVDACRTDLRHTVYGEDNYIVDPRPSGYRSHHLKLAYAPADQSEASFEGRRVELQIRSRLQHSWATAVEAVGLFRGENLKGGAGHDEWHRLFILMASEMAHIEGQPEVAGTPSRVDRVRELKDLNTRLDAAAFLDSINQAVDFTNRFYNPVRSEFYLIRYDLQNRSVEVRGFSAASGSQTLQATEQQGDRFDAVLVASDKIENLKRAFPNYFGDVQHFARSLRRIIKGKDLPEYVLAPQATVTPRPRDLVDPRWLRRSTRPRV</sequence>
<dbReference type="CDD" id="cd05399">
    <property type="entry name" value="NT_Rel-Spo_like"/>
    <property type="match status" value="1"/>
</dbReference>
<dbReference type="Pfam" id="PF04607">
    <property type="entry name" value="RelA_SpoT"/>
    <property type="match status" value="1"/>
</dbReference>
<evidence type="ECO:0000313" key="2">
    <source>
        <dbReference type="EMBL" id="WHQ68612.1"/>
    </source>
</evidence>
<dbReference type="AlphaFoldDB" id="A0AAX3WBB2"/>
<dbReference type="PANTHER" id="PTHR47837">
    <property type="entry name" value="GTP PYROPHOSPHOKINASE YJBM"/>
    <property type="match status" value="1"/>
</dbReference>
<proteinExistence type="predicted"/>
<gene>
    <name evidence="2" type="ORF">KEC54_19880</name>
</gene>
<dbReference type="Proteomes" id="UP001223720">
    <property type="component" value="Chromosome"/>
</dbReference>
<evidence type="ECO:0000313" key="3">
    <source>
        <dbReference type="Proteomes" id="UP001223720"/>
    </source>
</evidence>
<dbReference type="SMART" id="SM00954">
    <property type="entry name" value="RelA_SpoT"/>
    <property type="match status" value="1"/>
</dbReference>
<dbReference type="PANTHER" id="PTHR47837:SF1">
    <property type="entry name" value="GTP PYROPHOSPHOKINASE YJBM"/>
    <property type="match status" value="1"/>
</dbReference>
<feature type="domain" description="RelA/SpoT" evidence="1">
    <location>
        <begin position="76"/>
        <end position="193"/>
    </location>
</feature>
<dbReference type="SUPFAM" id="SSF81301">
    <property type="entry name" value="Nucleotidyltransferase"/>
    <property type="match status" value="1"/>
</dbReference>
<dbReference type="RefSeq" id="WP_283535214.1">
    <property type="nucleotide sequence ID" value="NZ_CP073633.1"/>
</dbReference>
<organism evidence="2 3">
    <name type="scientific">Methylorubrum extorquens</name>
    <name type="common">Methylobacterium dichloromethanicum</name>
    <name type="synonym">Methylobacterium extorquens</name>
    <dbReference type="NCBI Taxonomy" id="408"/>
    <lineage>
        <taxon>Bacteria</taxon>
        <taxon>Pseudomonadati</taxon>
        <taxon>Pseudomonadota</taxon>
        <taxon>Alphaproteobacteria</taxon>
        <taxon>Hyphomicrobiales</taxon>
        <taxon>Methylobacteriaceae</taxon>
        <taxon>Methylorubrum</taxon>
    </lineage>
</organism>
<dbReference type="EMBL" id="CP073633">
    <property type="protein sequence ID" value="WHQ68612.1"/>
    <property type="molecule type" value="Genomic_DNA"/>
</dbReference>
<dbReference type="GO" id="GO:0015969">
    <property type="term" value="P:guanosine tetraphosphate metabolic process"/>
    <property type="evidence" value="ECO:0007669"/>
    <property type="project" value="InterPro"/>
</dbReference>
<reference evidence="2" key="1">
    <citation type="journal article" date="2022" name="Biotechnol. Bioprocess Eng.">
        <title>Pan-genome Analysis Reveals Comparative Genomic Features of Central Metabolic Pathways in Methylorubrum extorquens.</title>
        <authorList>
            <person name="Lee G.M."/>
            <person name="Scott-Nevros Z.K."/>
            <person name="Lee S.-M."/>
            <person name="Kim D."/>
        </authorList>
    </citation>
    <scope>NUCLEOTIDE SEQUENCE</scope>
    <source>
        <strain evidence="2">ATCC 55366</strain>
    </source>
</reference>
<dbReference type="InterPro" id="IPR043519">
    <property type="entry name" value="NT_sf"/>
</dbReference>
<evidence type="ECO:0000259" key="1">
    <source>
        <dbReference type="SMART" id="SM00954"/>
    </source>
</evidence>